<evidence type="ECO:0000313" key="2">
    <source>
        <dbReference type="Proteomes" id="UP000324222"/>
    </source>
</evidence>
<dbReference type="Proteomes" id="UP000324222">
    <property type="component" value="Unassembled WGS sequence"/>
</dbReference>
<reference evidence="1 2" key="1">
    <citation type="submission" date="2019-05" db="EMBL/GenBank/DDBJ databases">
        <title>Another draft genome of Portunus trituberculatus and its Hox gene families provides insights of decapod evolution.</title>
        <authorList>
            <person name="Jeong J.-H."/>
            <person name="Song I."/>
            <person name="Kim S."/>
            <person name="Choi T."/>
            <person name="Kim D."/>
            <person name="Ryu S."/>
            <person name="Kim W."/>
        </authorList>
    </citation>
    <scope>NUCLEOTIDE SEQUENCE [LARGE SCALE GENOMIC DNA]</scope>
    <source>
        <tissue evidence="1">Muscle</tissue>
    </source>
</reference>
<dbReference type="EMBL" id="VSRR010026085">
    <property type="protein sequence ID" value="MPC67321.1"/>
    <property type="molecule type" value="Genomic_DNA"/>
</dbReference>
<keyword evidence="2" id="KW-1185">Reference proteome</keyword>
<proteinExistence type="predicted"/>
<organism evidence="1 2">
    <name type="scientific">Portunus trituberculatus</name>
    <name type="common">Swimming crab</name>
    <name type="synonym">Neptunus trituberculatus</name>
    <dbReference type="NCBI Taxonomy" id="210409"/>
    <lineage>
        <taxon>Eukaryota</taxon>
        <taxon>Metazoa</taxon>
        <taxon>Ecdysozoa</taxon>
        <taxon>Arthropoda</taxon>
        <taxon>Crustacea</taxon>
        <taxon>Multicrustacea</taxon>
        <taxon>Malacostraca</taxon>
        <taxon>Eumalacostraca</taxon>
        <taxon>Eucarida</taxon>
        <taxon>Decapoda</taxon>
        <taxon>Pleocyemata</taxon>
        <taxon>Brachyura</taxon>
        <taxon>Eubrachyura</taxon>
        <taxon>Portunoidea</taxon>
        <taxon>Portunidae</taxon>
        <taxon>Portuninae</taxon>
        <taxon>Portunus</taxon>
    </lineage>
</organism>
<dbReference type="AlphaFoldDB" id="A0A5B7H412"/>
<evidence type="ECO:0000313" key="1">
    <source>
        <dbReference type="EMBL" id="MPC67321.1"/>
    </source>
</evidence>
<protein>
    <submittedName>
        <fullName evidence="1">Uncharacterized protein</fullName>
    </submittedName>
</protein>
<accession>A0A5B7H412</accession>
<name>A0A5B7H412_PORTR</name>
<comment type="caution">
    <text evidence="1">The sequence shown here is derived from an EMBL/GenBank/DDBJ whole genome shotgun (WGS) entry which is preliminary data.</text>
</comment>
<sequence length="205" mass="22500">MMKSKNKNKLIKVEINREEKSKQLYSSYFTIGGCREHNTPAYFKNGSLTFSCKDRVRAAVVQWITLTLRSEGSPSTRVQILATVQLRTFPATDSLGALGMIERPGGDWLVGGSNPVILSTTFLRRQGAASLRILHWISHVSTVPGHSEARDAECRVLCRVEVKTVVSTGYLRRPAVHRDGFLILVLYGGGCRGAGPALVDSQVLA</sequence>
<gene>
    <name evidence="1" type="ORF">E2C01_061495</name>
</gene>
<dbReference type="PROSITE" id="PS51257">
    <property type="entry name" value="PROKAR_LIPOPROTEIN"/>
    <property type="match status" value="1"/>
</dbReference>